<proteinExistence type="predicted"/>
<sequence>MQNLRLMDRLSELDLAEEQIRQSLSLRVRKSVQKHLSGLLNTKQGSVLIDNDYGVPDFSIGPGNGQAPNGELIAQVVLALINSYEPRLIKPKVKLTLSNSDNLSMAFVISGLVETNNEHQNLTFSGTLLTNGSFLFDPIE</sequence>
<dbReference type="InterPro" id="IPR007048">
    <property type="entry name" value="IraD/Gp25-like"/>
</dbReference>
<reference evidence="2 3" key="1">
    <citation type="submission" date="2023-10" db="EMBL/GenBank/DDBJ databases">
        <title>Psychrosphaera aquimaarina strain SW33 isolated from seawater.</title>
        <authorList>
            <person name="Bayburt H."/>
            <person name="Kim J.M."/>
            <person name="Choi B.J."/>
            <person name="Jeon C.O."/>
        </authorList>
    </citation>
    <scope>NUCLEOTIDE SEQUENCE [LARGE SCALE GENOMIC DNA]</scope>
    <source>
        <strain evidence="2 3">KCTC 52743</strain>
    </source>
</reference>
<comment type="caution">
    <text evidence="2">The sequence shown here is derived from an EMBL/GenBank/DDBJ whole genome shotgun (WGS) entry which is preliminary data.</text>
</comment>
<accession>A0ABU3QW65</accession>
<dbReference type="InterPro" id="IPR017737">
    <property type="entry name" value="TssE1-like"/>
</dbReference>
<gene>
    <name evidence="2" type="primary">tssE</name>
    <name evidence="2" type="ORF">RT723_01350</name>
</gene>
<protein>
    <submittedName>
        <fullName evidence="2">Type VI secretion system baseplate subunit TssE</fullName>
    </submittedName>
</protein>
<dbReference type="RefSeq" id="WP_216055695.1">
    <property type="nucleotide sequence ID" value="NZ_JAWCUA010000001.1"/>
</dbReference>
<dbReference type="Proteomes" id="UP001257914">
    <property type="component" value="Unassembled WGS sequence"/>
</dbReference>
<name>A0ABU3QW65_9GAMM</name>
<organism evidence="2 3">
    <name type="scientific">Psychrosphaera aquimarina</name>
    <dbReference type="NCBI Taxonomy" id="2044854"/>
    <lineage>
        <taxon>Bacteria</taxon>
        <taxon>Pseudomonadati</taxon>
        <taxon>Pseudomonadota</taxon>
        <taxon>Gammaproteobacteria</taxon>
        <taxon>Alteromonadales</taxon>
        <taxon>Pseudoalteromonadaceae</taxon>
        <taxon>Psychrosphaera</taxon>
    </lineage>
</organism>
<dbReference type="EMBL" id="JAWCUA010000001">
    <property type="protein sequence ID" value="MDU0111677.1"/>
    <property type="molecule type" value="Genomic_DNA"/>
</dbReference>
<dbReference type="Pfam" id="PF04965">
    <property type="entry name" value="GPW_gp25"/>
    <property type="match status" value="1"/>
</dbReference>
<evidence type="ECO:0000259" key="1">
    <source>
        <dbReference type="Pfam" id="PF04965"/>
    </source>
</evidence>
<feature type="domain" description="IraD/Gp25-like" evidence="1">
    <location>
        <begin position="28"/>
        <end position="117"/>
    </location>
</feature>
<evidence type="ECO:0000313" key="3">
    <source>
        <dbReference type="Proteomes" id="UP001257914"/>
    </source>
</evidence>
<keyword evidence="3" id="KW-1185">Reference proteome</keyword>
<dbReference type="NCBIfam" id="TIGR03357">
    <property type="entry name" value="VI_zyme"/>
    <property type="match status" value="1"/>
</dbReference>
<evidence type="ECO:0000313" key="2">
    <source>
        <dbReference type="EMBL" id="MDU0111677.1"/>
    </source>
</evidence>